<dbReference type="InterPro" id="IPR054186">
    <property type="entry name" value="DUF6891"/>
</dbReference>
<evidence type="ECO:0000313" key="3">
    <source>
        <dbReference type="Proteomes" id="UP001273531"/>
    </source>
</evidence>
<dbReference type="RefSeq" id="WP_317226857.1">
    <property type="nucleotide sequence ID" value="NZ_JAWJEJ010000001.1"/>
</dbReference>
<keyword evidence="3" id="KW-1185">Reference proteome</keyword>
<organism evidence="2 3">
    <name type="scientific">Sphingomonas agrestis</name>
    <dbReference type="NCBI Taxonomy" id="3080540"/>
    <lineage>
        <taxon>Bacteria</taxon>
        <taxon>Pseudomonadati</taxon>
        <taxon>Pseudomonadota</taxon>
        <taxon>Alphaproteobacteria</taxon>
        <taxon>Sphingomonadales</taxon>
        <taxon>Sphingomonadaceae</taxon>
        <taxon>Sphingomonas</taxon>
    </lineage>
</organism>
<evidence type="ECO:0000313" key="2">
    <source>
        <dbReference type="EMBL" id="MDV3457727.1"/>
    </source>
</evidence>
<proteinExistence type="predicted"/>
<dbReference type="EMBL" id="JAWJEJ010000001">
    <property type="protein sequence ID" value="MDV3457727.1"/>
    <property type="molecule type" value="Genomic_DNA"/>
</dbReference>
<accession>A0ABU3Y8W0</accession>
<gene>
    <name evidence="2" type="ORF">RZN05_12095</name>
</gene>
<dbReference type="Proteomes" id="UP001273531">
    <property type="component" value="Unassembled WGS sequence"/>
</dbReference>
<protein>
    <recommendedName>
        <fullName evidence="1">DUF6891 domain-containing protein</fullName>
    </recommendedName>
</protein>
<reference evidence="2 3" key="1">
    <citation type="submission" date="2023-10" db="EMBL/GenBank/DDBJ databases">
        <title>Sphingomonas sp. HF-S4 16S ribosomal RNA gene Genome sequencing and assembly.</title>
        <authorList>
            <person name="Lee H."/>
        </authorList>
    </citation>
    <scope>NUCLEOTIDE SEQUENCE [LARGE SCALE GENOMIC DNA]</scope>
    <source>
        <strain evidence="2 3">HF-S4</strain>
    </source>
</reference>
<feature type="domain" description="DUF6891" evidence="1">
    <location>
        <begin position="34"/>
        <end position="218"/>
    </location>
</feature>
<dbReference type="Pfam" id="PF21831">
    <property type="entry name" value="DUF6891"/>
    <property type="match status" value="1"/>
</dbReference>
<name>A0ABU3Y8W0_9SPHN</name>
<evidence type="ECO:0000259" key="1">
    <source>
        <dbReference type="Pfam" id="PF21831"/>
    </source>
</evidence>
<comment type="caution">
    <text evidence="2">The sequence shown here is derived from an EMBL/GenBank/DDBJ whole genome shotgun (WGS) entry which is preliminary data.</text>
</comment>
<sequence>MKSFIRRLFGWAGGGDSRELPAASDQGDTADDPIAMLRDKIRADIANGFYDEDAILTNLPEYFDDEIDPALIRRDAPRLLRETLAEHAAREAEWPKVTDCDRLDAAFAALEADGVIARQNFTCCGTCGSTEIWDEIHTAQDAGLPARGYAFYHMQDTDSAVEGSGIYLGYGACEEGEEAALAIARDIIAELESQGLATHWDGSWSQRIGVTLDWKKRRGVATV</sequence>